<feature type="region of interest" description="Disordered" evidence="1">
    <location>
        <begin position="164"/>
        <end position="227"/>
    </location>
</feature>
<feature type="compositionally biased region" description="Polar residues" evidence="1">
    <location>
        <begin position="584"/>
        <end position="606"/>
    </location>
</feature>
<evidence type="ECO:0000313" key="2">
    <source>
        <dbReference type="EMBL" id="THU93764.1"/>
    </source>
</evidence>
<accession>A0A4S8LVX8</accession>
<dbReference type="EMBL" id="ML179240">
    <property type="protein sequence ID" value="THU93764.1"/>
    <property type="molecule type" value="Genomic_DNA"/>
</dbReference>
<feature type="compositionally biased region" description="Basic residues" evidence="1">
    <location>
        <begin position="562"/>
        <end position="572"/>
    </location>
</feature>
<feature type="compositionally biased region" description="Low complexity" evidence="1">
    <location>
        <begin position="514"/>
        <end position="528"/>
    </location>
</feature>
<evidence type="ECO:0000313" key="3">
    <source>
        <dbReference type="Proteomes" id="UP000297245"/>
    </source>
</evidence>
<feature type="region of interest" description="Disordered" evidence="1">
    <location>
        <begin position="968"/>
        <end position="995"/>
    </location>
</feature>
<dbReference type="OrthoDB" id="3048335at2759"/>
<reference evidence="2 3" key="1">
    <citation type="journal article" date="2019" name="Nat. Ecol. Evol.">
        <title>Megaphylogeny resolves global patterns of mushroom evolution.</title>
        <authorList>
            <person name="Varga T."/>
            <person name="Krizsan K."/>
            <person name="Foldi C."/>
            <person name="Dima B."/>
            <person name="Sanchez-Garcia M."/>
            <person name="Sanchez-Ramirez S."/>
            <person name="Szollosi G.J."/>
            <person name="Szarkandi J.G."/>
            <person name="Papp V."/>
            <person name="Albert L."/>
            <person name="Andreopoulos W."/>
            <person name="Angelini C."/>
            <person name="Antonin V."/>
            <person name="Barry K.W."/>
            <person name="Bougher N.L."/>
            <person name="Buchanan P."/>
            <person name="Buyck B."/>
            <person name="Bense V."/>
            <person name="Catcheside P."/>
            <person name="Chovatia M."/>
            <person name="Cooper J."/>
            <person name="Damon W."/>
            <person name="Desjardin D."/>
            <person name="Finy P."/>
            <person name="Geml J."/>
            <person name="Haridas S."/>
            <person name="Hughes K."/>
            <person name="Justo A."/>
            <person name="Karasinski D."/>
            <person name="Kautmanova I."/>
            <person name="Kiss B."/>
            <person name="Kocsube S."/>
            <person name="Kotiranta H."/>
            <person name="LaButti K.M."/>
            <person name="Lechner B.E."/>
            <person name="Liimatainen K."/>
            <person name="Lipzen A."/>
            <person name="Lukacs Z."/>
            <person name="Mihaltcheva S."/>
            <person name="Morgado L.N."/>
            <person name="Niskanen T."/>
            <person name="Noordeloos M.E."/>
            <person name="Ohm R.A."/>
            <person name="Ortiz-Santana B."/>
            <person name="Ovrebo C."/>
            <person name="Racz N."/>
            <person name="Riley R."/>
            <person name="Savchenko A."/>
            <person name="Shiryaev A."/>
            <person name="Soop K."/>
            <person name="Spirin V."/>
            <person name="Szebenyi C."/>
            <person name="Tomsovsky M."/>
            <person name="Tulloss R.E."/>
            <person name="Uehling J."/>
            <person name="Grigoriev I.V."/>
            <person name="Vagvolgyi C."/>
            <person name="Papp T."/>
            <person name="Martin F.M."/>
            <person name="Miettinen O."/>
            <person name="Hibbett D.S."/>
            <person name="Nagy L.G."/>
        </authorList>
    </citation>
    <scope>NUCLEOTIDE SEQUENCE [LARGE SCALE GENOMIC DNA]</scope>
    <source>
        <strain evidence="2 3">CBS 962.96</strain>
    </source>
</reference>
<evidence type="ECO:0000256" key="1">
    <source>
        <dbReference type="SAM" id="MobiDB-lite"/>
    </source>
</evidence>
<protein>
    <submittedName>
        <fullName evidence="2">Uncharacterized protein</fullName>
    </submittedName>
</protein>
<dbReference type="Proteomes" id="UP000297245">
    <property type="component" value="Unassembled WGS sequence"/>
</dbReference>
<keyword evidence="3" id="KW-1185">Reference proteome</keyword>
<feature type="region of interest" description="Disordered" evidence="1">
    <location>
        <begin position="70"/>
        <end position="146"/>
    </location>
</feature>
<feature type="compositionally biased region" description="Polar residues" evidence="1">
    <location>
        <begin position="529"/>
        <end position="540"/>
    </location>
</feature>
<feature type="region of interest" description="Disordered" evidence="1">
    <location>
        <begin position="498"/>
        <end position="606"/>
    </location>
</feature>
<feature type="compositionally biased region" description="Polar residues" evidence="1">
    <location>
        <begin position="164"/>
        <end position="200"/>
    </location>
</feature>
<feature type="region of interest" description="Disordered" evidence="1">
    <location>
        <begin position="653"/>
        <end position="700"/>
    </location>
</feature>
<sequence length="995" mass="108448">MTRAKNAEQKKKPGRKAWYYDSDGSRLKFLKDHVEEWTKCKEAKTMTQFYNSITVRFVLQFDKETAKNALVDGDNSTPATTATTTSAEQTVEKGAPHENEHSSSVPPAAVSSTPDLNSATAPPPDSNVATPSSLDVNGAMTSSLDVNGATPSSLDINGAATSSLDVNGTTPSSLDINGAATSSLDKNSTTTPSHETNDATISARDLNDVTPLPQAPEGPLNAPEVEDHDKGLDTASFSSVSRELGWTDLSPEELKKKRAWFKARREKISEWFRVEYRGVLTAKSSFGIIDRVFSEPRAERKPLRVADHLVFMDLFYDMYIKAEAEKEIREKEEEYEKWKKGGCQGPEHKPPVQVAIRSSVARRILSQQSEEFQADIKRQADERFERELKVWKTKDEEIVKNTPQDYAKELSRWGPEVAKFNNAVAEANNMIAITVLVGPNPFKNGQIDSFWSYAGPTCIGLRWPQEDRNAYEAVKKSLVGFGKKVFGVADRAARALPATGPQVTPCGWNDADDLNPNSNSNPTPLSGNVNEPSSARNSTSKSRRPGPGRNSQNMNAPENRSTRIKPRPKGSKKATEVSIGGAQGSSISVVDPTPSSSGPLGDSTPITAANVNSIRAPSAAPSLPSSSAILDGSLGDTTPMPLGDLISGSSPIPLAVTTAPSGPPVQSPVSPSISVNTTPAPLGDLISSNTTTPLDDASAVPSAAPFVPPAQSPVTMAVSLPTSPTMPGVPQMGNNDADTAIDNGSPPGPVLNPVHTSIDAVATSPSIPDTRMTQKEEPTVWTHPDMDRFWPEMRMFLSEWITEIREKGWENEDWVQVLEDLLEVFIEYEGDFHYTEDNGDICSKWQLPLFKQWVKVGRPAILRIRPKRGQTDEELTEKVVSGLSRWWDDVVPVREPGEKEDWAPLDCVSGRNGAWKLICFMVFVAFLICGGDVEMDARGTFLAAWIGLAGHMKDTLIEVIKWGCQPPRKRKATTLPDDEPTSKRVTRLQAKQDRG</sequence>
<dbReference type="AlphaFoldDB" id="A0A4S8LVX8"/>
<feature type="compositionally biased region" description="Basic and acidic residues" evidence="1">
    <location>
        <begin position="90"/>
        <end position="101"/>
    </location>
</feature>
<organism evidence="2 3">
    <name type="scientific">Dendrothele bispora (strain CBS 962.96)</name>
    <dbReference type="NCBI Taxonomy" id="1314807"/>
    <lineage>
        <taxon>Eukaryota</taxon>
        <taxon>Fungi</taxon>
        <taxon>Dikarya</taxon>
        <taxon>Basidiomycota</taxon>
        <taxon>Agaricomycotina</taxon>
        <taxon>Agaricomycetes</taxon>
        <taxon>Agaricomycetidae</taxon>
        <taxon>Agaricales</taxon>
        <taxon>Agaricales incertae sedis</taxon>
        <taxon>Dendrothele</taxon>
    </lineage>
</organism>
<name>A0A4S8LVX8_DENBC</name>
<feature type="compositionally biased region" description="Polar residues" evidence="1">
    <location>
        <begin position="549"/>
        <end position="559"/>
    </location>
</feature>
<feature type="compositionally biased region" description="Low complexity" evidence="1">
    <location>
        <begin position="76"/>
        <end position="87"/>
    </location>
</feature>
<proteinExistence type="predicted"/>
<feature type="compositionally biased region" description="Polar residues" evidence="1">
    <location>
        <begin position="127"/>
        <end position="146"/>
    </location>
</feature>
<gene>
    <name evidence="2" type="ORF">K435DRAFT_861207</name>
</gene>
<feature type="compositionally biased region" description="Low complexity" evidence="1">
    <location>
        <begin position="102"/>
        <end position="112"/>
    </location>
</feature>